<protein>
    <recommendedName>
        <fullName evidence="10">ABC transporter domain-containing protein</fullName>
    </recommendedName>
</protein>
<feature type="transmembrane region" description="Helical" evidence="9">
    <location>
        <begin position="608"/>
        <end position="629"/>
    </location>
</feature>
<evidence type="ECO:0000256" key="8">
    <source>
        <dbReference type="SAM" id="MobiDB-lite"/>
    </source>
</evidence>
<dbReference type="InterPro" id="IPR003593">
    <property type="entry name" value="AAA+_ATPase"/>
</dbReference>
<feature type="domain" description="ABC transporter" evidence="10">
    <location>
        <begin position="222"/>
        <end position="477"/>
    </location>
</feature>
<evidence type="ECO:0000256" key="5">
    <source>
        <dbReference type="ARBA" id="ARBA00022840"/>
    </source>
</evidence>
<dbReference type="PROSITE" id="PS00211">
    <property type="entry name" value="ABC_TRANSPORTER_1"/>
    <property type="match status" value="1"/>
</dbReference>
<feature type="transmembrane region" description="Helical" evidence="9">
    <location>
        <begin position="685"/>
        <end position="707"/>
    </location>
</feature>
<dbReference type="Gene3D" id="3.40.50.300">
    <property type="entry name" value="P-loop containing nucleotide triphosphate hydrolases"/>
    <property type="match status" value="1"/>
</dbReference>
<dbReference type="EMBL" id="JABMIG020000033">
    <property type="protein sequence ID" value="KAL3800338.1"/>
    <property type="molecule type" value="Genomic_DNA"/>
</dbReference>
<dbReference type="Proteomes" id="UP001516023">
    <property type="component" value="Unassembled WGS sequence"/>
</dbReference>
<evidence type="ECO:0000256" key="1">
    <source>
        <dbReference type="ARBA" id="ARBA00004141"/>
    </source>
</evidence>
<dbReference type="InterPro" id="IPR017871">
    <property type="entry name" value="ABC_transporter-like_CS"/>
</dbReference>
<keyword evidence="7 9" id="KW-0472">Membrane</keyword>
<organism evidence="11 12">
    <name type="scientific">Cyclotella cryptica</name>
    <dbReference type="NCBI Taxonomy" id="29204"/>
    <lineage>
        <taxon>Eukaryota</taxon>
        <taxon>Sar</taxon>
        <taxon>Stramenopiles</taxon>
        <taxon>Ochrophyta</taxon>
        <taxon>Bacillariophyta</taxon>
        <taxon>Coscinodiscophyceae</taxon>
        <taxon>Thalassiosirophycidae</taxon>
        <taxon>Stephanodiscales</taxon>
        <taxon>Stephanodiscaceae</taxon>
        <taxon>Cyclotella</taxon>
    </lineage>
</organism>
<keyword evidence="12" id="KW-1185">Reference proteome</keyword>
<feature type="transmembrane region" description="Helical" evidence="9">
    <location>
        <begin position="160"/>
        <end position="181"/>
    </location>
</feature>
<keyword evidence="2" id="KW-0813">Transport</keyword>
<evidence type="ECO:0000313" key="11">
    <source>
        <dbReference type="EMBL" id="KAL3800338.1"/>
    </source>
</evidence>
<dbReference type="GO" id="GO:0016020">
    <property type="term" value="C:membrane"/>
    <property type="evidence" value="ECO:0007669"/>
    <property type="project" value="UniProtKB-SubCell"/>
</dbReference>
<evidence type="ECO:0000256" key="3">
    <source>
        <dbReference type="ARBA" id="ARBA00022692"/>
    </source>
</evidence>
<dbReference type="InterPro" id="IPR043926">
    <property type="entry name" value="ABCG_dom"/>
</dbReference>
<dbReference type="PANTHER" id="PTHR48041">
    <property type="entry name" value="ABC TRANSPORTER G FAMILY MEMBER 28"/>
    <property type="match status" value="1"/>
</dbReference>
<dbReference type="InterPro" id="IPR013525">
    <property type="entry name" value="ABC2_TM"/>
</dbReference>
<proteinExistence type="predicted"/>
<dbReference type="SUPFAM" id="SSF52540">
    <property type="entry name" value="P-loop containing nucleoside triphosphate hydrolases"/>
    <property type="match status" value="1"/>
</dbReference>
<keyword evidence="3 9" id="KW-0812">Transmembrane</keyword>
<reference evidence="11 12" key="1">
    <citation type="journal article" date="2020" name="G3 (Bethesda)">
        <title>Improved Reference Genome for Cyclotella cryptica CCMP332, a Model for Cell Wall Morphogenesis, Salinity Adaptation, and Lipid Production in Diatoms (Bacillariophyta).</title>
        <authorList>
            <person name="Roberts W.R."/>
            <person name="Downey K.M."/>
            <person name="Ruck E.C."/>
            <person name="Traller J.C."/>
            <person name="Alverson A.J."/>
        </authorList>
    </citation>
    <scope>NUCLEOTIDE SEQUENCE [LARGE SCALE GENOMIC DNA]</scope>
    <source>
        <strain evidence="11 12">CCMP332</strain>
    </source>
</reference>
<keyword evidence="6 9" id="KW-1133">Transmembrane helix</keyword>
<dbReference type="AlphaFoldDB" id="A0ABD3QK60"/>
<evidence type="ECO:0000313" key="12">
    <source>
        <dbReference type="Proteomes" id="UP001516023"/>
    </source>
</evidence>
<evidence type="ECO:0000256" key="6">
    <source>
        <dbReference type="ARBA" id="ARBA00022989"/>
    </source>
</evidence>
<evidence type="ECO:0000256" key="4">
    <source>
        <dbReference type="ARBA" id="ARBA00022741"/>
    </source>
</evidence>
<dbReference type="PANTHER" id="PTHR48041:SF41">
    <property type="entry name" value="ABC TRANSPORTER G FAMILY"/>
    <property type="match status" value="1"/>
</dbReference>
<keyword evidence="4" id="KW-0547">Nucleotide-binding</keyword>
<dbReference type="Pfam" id="PF00005">
    <property type="entry name" value="ABC_tran"/>
    <property type="match status" value="1"/>
</dbReference>
<dbReference type="SMART" id="SM00382">
    <property type="entry name" value="AAA"/>
    <property type="match status" value="1"/>
</dbReference>
<gene>
    <name evidence="11" type="ORF">HJC23_003634</name>
</gene>
<dbReference type="CDD" id="cd03213">
    <property type="entry name" value="ABCG_EPDR"/>
    <property type="match status" value="1"/>
</dbReference>
<sequence length="833" mass="91834">MIRYPMASLPPSESRAVRRRHHSPPKLLLAIIAIATTIYPSSNNSHYLASAQNLAGKFASRPKIVETSSSNKKRNQKKSDQNGEYTTQWGSFMNSLEGWGSFLFYENGMSWLGSFSWSVVPDSSHDAVRSSGKRKKRWRKENGHVVADSSWKRDLFAAEFYMIVLSIIISAAIAVLSWIWYVGTNLKSQSAKTMQEGEEGAEDIVCENLEQTHSGFFESVAVGFEDITMTLKQKKKKGDGNGNNERLILDGSIRGVAQPGRMLAIMGPSGSGKSTLLHAISGQLKQDKKISLYGKRYVNGVPLTGDSKIPSAFIEQEVNFFPHMTVKETLDFRVELKMGACLKTKKERDDLVNDLMNQLGLTKSANTIVGNAKVRGLSGGERKRLSIACEMISSPPVIFLDEPTSGLDSYQATQVIETLRKLADKGKTVVAVIHQPSQHTFQLFDDLLLISEGKLMYYGERSKVREYMEGLGYGCEAEVGTAEHILDCVSRVVGADAEAERESVNRIETIARAADQHAREWVSFDLDYKDSKNIERKMKHIVDLTATHPGTNLLRQFKLLFGRSIQETLRGKAAIIIKIVQQVSLGLIYGGIYSLGDNQASIMDRFGLLSLIVIGATNMAMAGTIRSFPKEKSIVSVEVASSLYRTFPYFISKALSELPLIGIFNAIFSSLIYPLARLQKGRFKAFLGLTSLHSIASEAVGLLIGSISPSSDVALALFPPIIVLNIIFDGKNISEENTPALLRWVNKVGLIRWGFTGLAVNEFQGLAFNTSGPRRGPVVKTGEEALARFGLEGKSIDDVIGAQTKIIAGCWFLSFLGLALTRQKYEVMQNPPN</sequence>
<comment type="subcellular location">
    <subcellularLocation>
        <location evidence="1">Membrane</location>
        <topology evidence="1">Multi-pass membrane protein</topology>
    </subcellularLocation>
</comment>
<dbReference type="GO" id="GO:0005524">
    <property type="term" value="F:ATP binding"/>
    <property type="evidence" value="ECO:0007669"/>
    <property type="project" value="UniProtKB-KW"/>
</dbReference>
<dbReference type="PROSITE" id="PS50893">
    <property type="entry name" value="ABC_TRANSPORTER_2"/>
    <property type="match status" value="1"/>
</dbReference>
<evidence type="ECO:0000256" key="7">
    <source>
        <dbReference type="ARBA" id="ARBA00023136"/>
    </source>
</evidence>
<feature type="region of interest" description="Disordered" evidence="8">
    <location>
        <begin position="64"/>
        <end position="84"/>
    </location>
</feature>
<accession>A0ABD3QK60</accession>
<feature type="transmembrane region" description="Helical" evidence="9">
    <location>
        <begin position="649"/>
        <end position="673"/>
    </location>
</feature>
<dbReference type="InterPro" id="IPR050352">
    <property type="entry name" value="ABCG_transporters"/>
</dbReference>
<evidence type="ECO:0000256" key="9">
    <source>
        <dbReference type="SAM" id="Phobius"/>
    </source>
</evidence>
<dbReference type="Pfam" id="PF19055">
    <property type="entry name" value="ABC2_membrane_7"/>
    <property type="match status" value="1"/>
</dbReference>
<evidence type="ECO:0000259" key="10">
    <source>
        <dbReference type="PROSITE" id="PS50893"/>
    </source>
</evidence>
<comment type="caution">
    <text evidence="11">The sequence shown here is derived from an EMBL/GenBank/DDBJ whole genome shotgun (WGS) entry which is preliminary data.</text>
</comment>
<evidence type="ECO:0000256" key="2">
    <source>
        <dbReference type="ARBA" id="ARBA00022448"/>
    </source>
</evidence>
<dbReference type="InterPro" id="IPR003439">
    <property type="entry name" value="ABC_transporter-like_ATP-bd"/>
</dbReference>
<name>A0ABD3QK60_9STRA</name>
<feature type="region of interest" description="Disordered" evidence="8">
    <location>
        <begin position="1"/>
        <end position="21"/>
    </location>
</feature>
<dbReference type="InterPro" id="IPR027417">
    <property type="entry name" value="P-loop_NTPase"/>
</dbReference>
<keyword evidence="5" id="KW-0067">ATP-binding</keyword>
<dbReference type="Pfam" id="PF01061">
    <property type="entry name" value="ABC2_membrane"/>
    <property type="match status" value="1"/>
</dbReference>